<keyword evidence="1" id="KW-0472">Membrane</keyword>
<evidence type="ECO:0000313" key="2">
    <source>
        <dbReference type="EMBL" id="SFO94624.1"/>
    </source>
</evidence>
<dbReference type="RefSeq" id="WP_280141797.1">
    <property type="nucleotide sequence ID" value="NZ_FOVR01000016.1"/>
</dbReference>
<keyword evidence="1" id="KW-0812">Transmembrane</keyword>
<dbReference type="STRING" id="655353.SAMN04488056_11669"/>
<gene>
    <name evidence="2" type="ORF">SAMN04488056_11669</name>
</gene>
<dbReference type="AlphaFoldDB" id="A0A1I5LB75"/>
<name>A0A1I5LB75_9HYPH</name>
<proteinExistence type="predicted"/>
<protein>
    <submittedName>
        <fullName evidence="2">Uncharacterized protein</fullName>
    </submittedName>
</protein>
<reference evidence="2 3" key="1">
    <citation type="submission" date="2016-10" db="EMBL/GenBank/DDBJ databases">
        <authorList>
            <person name="de Groot N.N."/>
        </authorList>
    </citation>
    <scope>NUCLEOTIDE SEQUENCE [LARGE SCALE GENOMIC DNA]</scope>
    <source>
        <strain evidence="2 3">CGMCC 1.9157</strain>
    </source>
</reference>
<feature type="transmembrane region" description="Helical" evidence="1">
    <location>
        <begin position="6"/>
        <end position="27"/>
    </location>
</feature>
<sequence>MLFWNLFIQAAVIVYAIMFIGVGLSWLARRNKKDQGMANEGEV</sequence>
<evidence type="ECO:0000313" key="3">
    <source>
        <dbReference type="Proteomes" id="UP000199236"/>
    </source>
</evidence>
<keyword evidence="1" id="KW-1133">Transmembrane helix</keyword>
<dbReference type="Proteomes" id="UP000199236">
    <property type="component" value="Unassembled WGS sequence"/>
</dbReference>
<keyword evidence="3" id="KW-1185">Reference proteome</keyword>
<accession>A0A1I5LB75</accession>
<evidence type="ECO:0000256" key="1">
    <source>
        <dbReference type="SAM" id="Phobius"/>
    </source>
</evidence>
<organism evidence="2 3">
    <name type="scientific">Cohaesibacter marisflavi</name>
    <dbReference type="NCBI Taxonomy" id="655353"/>
    <lineage>
        <taxon>Bacteria</taxon>
        <taxon>Pseudomonadati</taxon>
        <taxon>Pseudomonadota</taxon>
        <taxon>Alphaproteobacteria</taxon>
        <taxon>Hyphomicrobiales</taxon>
        <taxon>Cohaesibacteraceae</taxon>
    </lineage>
</organism>
<dbReference type="EMBL" id="FOVR01000016">
    <property type="protein sequence ID" value="SFO94624.1"/>
    <property type="molecule type" value="Genomic_DNA"/>
</dbReference>